<keyword evidence="2" id="KW-0768">Sushi</keyword>
<dbReference type="InterPro" id="IPR000859">
    <property type="entry name" value="CUB_dom"/>
</dbReference>
<evidence type="ECO:0000259" key="4">
    <source>
        <dbReference type="PROSITE" id="PS01180"/>
    </source>
</evidence>
<dbReference type="Proteomes" id="UP001607302">
    <property type="component" value="Unassembled WGS sequence"/>
</dbReference>
<evidence type="ECO:0000256" key="3">
    <source>
        <dbReference type="SAM" id="SignalP"/>
    </source>
</evidence>
<evidence type="ECO:0000313" key="6">
    <source>
        <dbReference type="EMBL" id="KAL2715449.1"/>
    </source>
</evidence>
<dbReference type="PROSITE" id="PS01180">
    <property type="entry name" value="CUB"/>
    <property type="match status" value="1"/>
</dbReference>
<dbReference type="InterPro" id="IPR043159">
    <property type="entry name" value="Lectin_gal-bd_sf"/>
</dbReference>
<name>A0ABD2A493_VESSQ</name>
<proteinExistence type="predicted"/>
<dbReference type="Pfam" id="PF00431">
    <property type="entry name" value="CUB"/>
    <property type="match status" value="1"/>
</dbReference>
<dbReference type="CDD" id="cd00041">
    <property type="entry name" value="CUB"/>
    <property type="match status" value="1"/>
</dbReference>
<keyword evidence="3" id="KW-0732">Signal</keyword>
<dbReference type="SUPFAM" id="SSF49854">
    <property type="entry name" value="Spermadhesin, CUB domain"/>
    <property type="match status" value="1"/>
</dbReference>
<dbReference type="PANTHER" id="PTHR46908">
    <property type="entry name" value="CUBILIN-LIKE PROTEIN"/>
    <property type="match status" value="1"/>
</dbReference>
<dbReference type="EMBL" id="JAUDFV010000155">
    <property type="protein sequence ID" value="KAL2715449.1"/>
    <property type="molecule type" value="Genomic_DNA"/>
</dbReference>
<organism evidence="6 7">
    <name type="scientific">Vespula squamosa</name>
    <name type="common">Southern yellow jacket</name>
    <name type="synonym">Wasp</name>
    <dbReference type="NCBI Taxonomy" id="30214"/>
    <lineage>
        <taxon>Eukaryota</taxon>
        <taxon>Metazoa</taxon>
        <taxon>Ecdysozoa</taxon>
        <taxon>Arthropoda</taxon>
        <taxon>Hexapoda</taxon>
        <taxon>Insecta</taxon>
        <taxon>Pterygota</taxon>
        <taxon>Neoptera</taxon>
        <taxon>Endopterygota</taxon>
        <taxon>Hymenoptera</taxon>
        <taxon>Apocrita</taxon>
        <taxon>Aculeata</taxon>
        <taxon>Vespoidea</taxon>
        <taxon>Vespidae</taxon>
        <taxon>Vespinae</taxon>
        <taxon>Vespula</taxon>
    </lineage>
</organism>
<dbReference type="InterPro" id="IPR035914">
    <property type="entry name" value="Sperma_CUB_dom_sf"/>
</dbReference>
<protein>
    <submittedName>
        <fullName evidence="6">Adhesion G-protein coupled receptor G6-like</fullName>
    </submittedName>
</protein>
<dbReference type="SMART" id="SM00042">
    <property type="entry name" value="CUB"/>
    <property type="match status" value="1"/>
</dbReference>
<dbReference type="Gene3D" id="2.60.120.290">
    <property type="entry name" value="Spermadhesin, CUB domain"/>
    <property type="match status" value="1"/>
</dbReference>
<feature type="chain" id="PRO_5044885123" evidence="3">
    <location>
        <begin position="30"/>
        <end position="363"/>
    </location>
</feature>
<feature type="non-terminal residue" evidence="6">
    <location>
        <position position="363"/>
    </location>
</feature>
<dbReference type="PROSITE" id="PS50923">
    <property type="entry name" value="SUSHI"/>
    <property type="match status" value="1"/>
</dbReference>
<dbReference type="PANTHER" id="PTHR46908:SF8">
    <property type="entry name" value="C-TYPE LECTIN DOMAIN-CONTAINING PROTEIN"/>
    <property type="match status" value="1"/>
</dbReference>
<reference evidence="6 7" key="1">
    <citation type="journal article" date="2024" name="Ann. Entomol. Soc. Am.">
        <title>Genomic analyses of the southern and eastern yellowjacket wasps (Hymenoptera: Vespidae) reveal evolutionary signatures of social life.</title>
        <authorList>
            <person name="Catto M.A."/>
            <person name="Caine P.B."/>
            <person name="Orr S.E."/>
            <person name="Hunt B.G."/>
            <person name="Goodisman M.A.D."/>
        </authorList>
    </citation>
    <scope>NUCLEOTIDE SEQUENCE [LARGE SCALE GENOMIC DNA]</scope>
    <source>
        <strain evidence="6">233</strain>
        <tissue evidence="6">Head and thorax</tissue>
    </source>
</reference>
<dbReference type="InterPro" id="IPR052129">
    <property type="entry name" value="Spermadhesin-Link_domain"/>
</dbReference>
<feature type="domain" description="CUB" evidence="4">
    <location>
        <begin position="189"/>
        <end position="304"/>
    </location>
</feature>
<dbReference type="AlphaFoldDB" id="A0ABD2A493"/>
<dbReference type="Gene3D" id="2.60.120.740">
    <property type="match status" value="1"/>
</dbReference>
<gene>
    <name evidence="6" type="ORF">V1478_015147</name>
</gene>
<feature type="domain" description="Sushi" evidence="5">
    <location>
        <begin position="304"/>
        <end position="363"/>
    </location>
</feature>
<evidence type="ECO:0000256" key="2">
    <source>
        <dbReference type="PROSITE-ProRule" id="PRU00302"/>
    </source>
</evidence>
<comment type="caution">
    <text evidence="6">The sequence shown here is derived from an EMBL/GenBank/DDBJ whole genome shotgun (WGS) entry which is preliminary data.</text>
</comment>
<feature type="signal peptide" evidence="3">
    <location>
        <begin position="1"/>
        <end position="29"/>
    </location>
</feature>
<evidence type="ECO:0000259" key="5">
    <source>
        <dbReference type="PROSITE" id="PS50923"/>
    </source>
</evidence>
<comment type="caution">
    <text evidence="2">Lacks conserved residue(s) required for the propagation of feature annotation.</text>
</comment>
<keyword evidence="1" id="KW-1015">Disulfide bond</keyword>
<keyword evidence="7" id="KW-1185">Reference proteome</keyword>
<evidence type="ECO:0000313" key="7">
    <source>
        <dbReference type="Proteomes" id="UP001607302"/>
    </source>
</evidence>
<evidence type="ECO:0000256" key="1">
    <source>
        <dbReference type="ARBA" id="ARBA00023157"/>
    </source>
</evidence>
<accession>A0ABD2A493</accession>
<sequence length="363" mass="41046">MASVRRTIPNVILLLLLSFLATMTERAICRLIVPTSPSYFLRTTKAVKLSTGNMELVEEEQCSDRILRLTCRSLKAFIFVLEAEYQSNRTGICGYESQRLIMKKKKFKLDVKNSRVKDTRQLRGNYIKDEEEEERYLFDVRASFNKKCSGQHHCRYNLSSDHPGTTYWHPAALKLKYACVPEVAVCKYCNVEVRIPKGNEGGYLKSPGYPLYYPGGYSCGWTFKSSPGERIILTFHDLNIRSPEADGSCIDVVRVREKGNTLFERCGIAAGIKIISNSSLVTLDLIASTKLYPARGFFLQYQVLGCPNISAPNGSYISYDTVTSRTFSCKSGAVFSDTRKENRILECKNGKWNETVDKLPTCV</sequence>
<dbReference type="InterPro" id="IPR000436">
    <property type="entry name" value="Sushi_SCR_CCP_dom"/>
</dbReference>